<gene>
    <name evidence="1" type="ORF">CDAR_259381</name>
</gene>
<comment type="caution">
    <text evidence="1">The sequence shown here is derived from an EMBL/GenBank/DDBJ whole genome shotgun (WGS) entry which is preliminary data.</text>
</comment>
<evidence type="ECO:0000313" key="1">
    <source>
        <dbReference type="EMBL" id="GIY71620.1"/>
    </source>
</evidence>
<accession>A0AAV4VMP7</accession>
<organism evidence="1 2">
    <name type="scientific">Caerostris darwini</name>
    <dbReference type="NCBI Taxonomy" id="1538125"/>
    <lineage>
        <taxon>Eukaryota</taxon>
        <taxon>Metazoa</taxon>
        <taxon>Ecdysozoa</taxon>
        <taxon>Arthropoda</taxon>
        <taxon>Chelicerata</taxon>
        <taxon>Arachnida</taxon>
        <taxon>Araneae</taxon>
        <taxon>Araneomorphae</taxon>
        <taxon>Entelegynae</taxon>
        <taxon>Araneoidea</taxon>
        <taxon>Araneidae</taxon>
        <taxon>Caerostris</taxon>
    </lineage>
</organism>
<keyword evidence="2" id="KW-1185">Reference proteome</keyword>
<proteinExistence type="predicted"/>
<evidence type="ECO:0000313" key="2">
    <source>
        <dbReference type="Proteomes" id="UP001054837"/>
    </source>
</evidence>
<name>A0AAV4VMP7_9ARAC</name>
<dbReference type="EMBL" id="BPLQ01013371">
    <property type="protein sequence ID" value="GIY71620.1"/>
    <property type="molecule type" value="Genomic_DNA"/>
</dbReference>
<protein>
    <submittedName>
        <fullName evidence="1">Uncharacterized protein</fullName>
    </submittedName>
</protein>
<dbReference type="Proteomes" id="UP001054837">
    <property type="component" value="Unassembled WGS sequence"/>
</dbReference>
<sequence>MFQRYTIAYQITTIRCLNSAFATSLLIPTSITVLTHVKTSPLISHEVTLEVKEITPARDVRCILSQNIVERGRNILGRDYARGTVFDDDFLLMLYASDFIFFLFKCSSCST</sequence>
<reference evidence="1 2" key="1">
    <citation type="submission" date="2021-06" db="EMBL/GenBank/DDBJ databases">
        <title>Caerostris darwini draft genome.</title>
        <authorList>
            <person name="Kono N."/>
            <person name="Arakawa K."/>
        </authorList>
    </citation>
    <scope>NUCLEOTIDE SEQUENCE [LARGE SCALE GENOMIC DNA]</scope>
</reference>
<dbReference type="AlphaFoldDB" id="A0AAV4VMP7"/>